<organism evidence="1 2">
    <name type="scientific">Colletotrichum truncatum</name>
    <name type="common">Anthracnose fungus</name>
    <name type="synonym">Colletotrichum capsici</name>
    <dbReference type="NCBI Taxonomy" id="5467"/>
    <lineage>
        <taxon>Eukaryota</taxon>
        <taxon>Fungi</taxon>
        <taxon>Dikarya</taxon>
        <taxon>Ascomycota</taxon>
        <taxon>Pezizomycotina</taxon>
        <taxon>Sordariomycetes</taxon>
        <taxon>Hypocreomycetidae</taxon>
        <taxon>Glomerellales</taxon>
        <taxon>Glomerellaceae</taxon>
        <taxon>Colletotrichum</taxon>
        <taxon>Colletotrichum truncatum species complex</taxon>
    </lineage>
</organism>
<dbReference type="EMBL" id="VUJX02000007">
    <property type="protein sequence ID" value="KAL0933825.1"/>
    <property type="molecule type" value="Genomic_DNA"/>
</dbReference>
<accession>A0ACC3YPL0</accession>
<evidence type="ECO:0000313" key="2">
    <source>
        <dbReference type="Proteomes" id="UP000805649"/>
    </source>
</evidence>
<protein>
    <submittedName>
        <fullName evidence="1">Modin</fullName>
    </submittedName>
</protein>
<evidence type="ECO:0000313" key="1">
    <source>
        <dbReference type="EMBL" id="KAL0933825.1"/>
    </source>
</evidence>
<gene>
    <name evidence="1" type="ORF">CTRU02_210624</name>
</gene>
<keyword evidence="2" id="KW-1185">Reference proteome</keyword>
<reference evidence="1 2" key="1">
    <citation type="journal article" date="2020" name="Phytopathology">
        <title>Genome Sequence Resources of Colletotrichum truncatum, C. plurivorum, C. musicola, and C. sojae: Four Species Pathogenic to Soybean (Glycine max).</title>
        <authorList>
            <person name="Rogerio F."/>
            <person name="Boufleur T.R."/>
            <person name="Ciampi-Guillardi M."/>
            <person name="Sukno S.A."/>
            <person name="Thon M.R."/>
            <person name="Massola Junior N.S."/>
            <person name="Baroncelli R."/>
        </authorList>
    </citation>
    <scope>NUCLEOTIDE SEQUENCE [LARGE SCALE GENOMIC DNA]</scope>
    <source>
        <strain evidence="1 2">CMES1059</strain>
    </source>
</reference>
<proteinExistence type="predicted"/>
<comment type="caution">
    <text evidence="1">The sequence shown here is derived from an EMBL/GenBank/DDBJ whole genome shotgun (WGS) entry which is preliminary data.</text>
</comment>
<dbReference type="Proteomes" id="UP000805649">
    <property type="component" value="Unassembled WGS sequence"/>
</dbReference>
<name>A0ACC3YPL0_COLTU</name>
<sequence>MSDNDNDNELRVAGAALAIAIAAFLAAMLQLVQALFASARGLPNCDKRVIGDWAQYTVHRLRLKQLRLEVEFEAPVIFLAPESQTKGPVKDEKVSTKEVWHAEGTQSSCKMSRISWNDDVIRKIKEDGTRSEEIHTVDNARATWVWLLVAVERMEKESKEWENFKQNLEEGQPEHDPPTLTVKMQVKKTSFDTNPEIKKPFATTTISHLVELAAVLGLYWKVFDRDDNRYRAEGNGYSLTGSRISDFGVVFVFEKTGPTVFEANRIIPTSEVKELCFGRVPTLYRPKSSDKPEDLEWQNIQKTSSGNSDLKVEILQLGSRDEIAETLTQIGCNVGTTLFYKDKNKHQHDHLFPVTFEVMGMLARTLHIKDRCFTFLPNPTIYRWSRDSFSILRLLGAFTDFLERDHDTIRRANTKPSEEIKVEFDHVDSLSQMANTLWEDLETGGDLTYHQMNHLHKAIDLADSILTAGESPSTNQTVVLDVLRRHLQEVLAAINKGPEKDGNRIADGRVSFSALFKGPLEKREQRFMEIYFDQVLLRVVPTTTTDTESGDQEQVSRAIHEDRIARSSNGHVANGALPFSHTPSISPTDPSPGLTQRVTWPKPAGAARDDPKLRIIAKEPIEMQRLTIWYTLVFRMICWLMLHDFDKRDVQVPNSDLMGNRQPVFIT</sequence>